<dbReference type="SMART" id="SM00448">
    <property type="entry name" value="REC"/>
    <property type="match status" value="1"/>
</dbReference>
<dbReference type="Gene3D" id="3.40.50.2300">
    <property type="match status" value="1"/>
</dbReference>
<dbReference type="PROSITE" id="PS50110">
    <property type="entry name" value="RESPONSE_REGULATORY"/>
    <property type="match status" value="1"/>
</dbReference>
<organism evidence="4 5">
    <name type="scientific">Acorus calamus</name>
    <name type="common">Sweet flag</name>
    <dbReference type="NCBI Taxonomy" id="4465"/>
    <lineage>
        <taxon>Eukaryota</taxon>
        <taxon>Viridiplantae</taxon>
        <taxon>Streptophyta</taxon>
        <taxon>Embryophyta</taxon>
        <taxon>Tracheophyta</taxon>
        <taxon>Spermatophyta</taxon>
        <taxon>Magnoliopsida</taxon>
        <taxon>Liliopsida</taxon>
        <taxon>Acoraceae</taxon>
        <taxon>Acorus</taxon>
    </lineage>
</organism>
<reference evidence="4" key="1">
    <citation type="journal article" date="2023" name="Nat. Commun.">
        <title>Diploid and tetraploid genomes of Acorus and the evolution of monocots.</title>
        <authorList>
            <person name="Ma L."/>
            <person name="Liu K.W."/>
            <person name="Li Z."/>
            <person name="Hsiao Y.Y."/>
            <person name="Qi Y."/>
            <person name="Fu T."/>
            <person name="Tang G.D."/>
            <person name="Zhang D."/>
            <person name="Sun W.H."/>
            <person name="Liu D.K."/>
            <person name="Li Y."/>
            <person name="Chen G.Z."/>
            <person name="Liu X.D."/>
            <person name="Liao X.Y."/>
            <person name="Jiang Y.T."/>
            <person name="Yu X."/>
            <person name="Hao Y."/>
            <person name="Huang J."/>
            <person name="Zhao X.W."/>
            <person name="Ke S."/>
            <person name="Chen Y.Y."/>
            <person name="Wu W.L."/>
            <person name="Hsu J.L."/>
            <person name="Lin Y.F."/>
            <person name="Huang M.D."/>
            <person name="Li C.Y."/>
            <person name="Huang L."/>
            <person name="Wang Z.W."/>
            <person name="Zhao X."/>
            <person name="Zhong W.Y."/>
            <person name="Peng D.H."/>
            <person name="Ahmad S."/>
            <person name="Lan S."/>
            <person name="Zhang J.S."/>
            <person name="Tsai W.C."/>
            <person name="Van de Peer Y."/>
            <person name="Liu Z.J."/>
        </authorList>
    </citation>
    <scope>NUCLEOTIDE SEQUENCE</scope>
    <source>
        <strain evidence="4">CP</strain>
    </source>
</reference>
<keyword evidence="4" id="KW-0808">Transferase</keyword>
<dbReference type="PANTHER" id="PTHR43228:SF1">
    <property type="entry name" value="TWO-COMPONENT RESPONSE REGULATOR ARR22"/>
    <property type="match status" value="1"/>
</dbReference>
<evidence type="ECO:0000259" key="3">
    <source>
        <dbReference type="PROSITE" id="PS50110"/>
    </source>
</evidence>
<evidence type="ECO:0000256" key="2">
    <source>
        <dbReference type="SAM" id="MobiDB-lite"/>
    </source>
</evidence>
<dbReference type="InterPro" id="IPR011006">
    <property type="entry name" value="CheY-like_superfamily"/>
</dbReference>
<feature type="region of interest" description="Disordered" evidence="2">
    <location>
        <begin position="1"/>
        <end position="20"/>
    </location>
</feature>
<dbReference type="PANTHER" id="PTHR43228">
    <property type="entry name" value="TWO-COMPONENT RESPONSE REGULATOR"/>
    <property type="match status" value="1"/>
</dbReference>
<keyword evidence="4" id="KW-0418">Kinase</keyword>
<evidence type="ECO:0000313" key="5">
    <source>
        <dbReference type="Proteomes" id="UP001180020"/>
    </source>
</evidence>
<comment type="caution">
    <text evidence="4">The sequence shown here is derived from an EMBL/GenBank/DDBJ whole genome shotgun (WGS) entry which is preliminary data.</text>
</comment>
<name>A0AAV9C200_ACOCL</name>
<protein>
    <submittedName>
        <fullName evidence="4">Histidine kinase 1</fullName>
    </submittedName>
</protein>
<accession>A0AAV9C200</accession>
<dbReference type="SUPFAM" id="SSF52172">
    <property type="entry name" value="CheY-like"/>
    <property type="match status" value="1"/>
</dbReference>
<dbReference type="CDD" id="cd17546">
    <property type="entry name" value="REC_hyHK_CKI1_RcsC-like"/>
    <property type="match status" value="1"/>
</dbReference>
<dbReference type="AlphaFoldDB" id="A0AAV9C200"/>
<dbReference type="EMBL" id="JAUJYO010000022">
    <property type="protein sequence ID" value="KAK1282427.1"/>
    <property type="molecule type" value="Genomic_DNA"/>
</dbReference>
<dbReference type="Proteomes" id="UP001180020">
    <property type="component" value="Unassembled WGS sequence"/>
</dbReference>
<proteinExistence type="predicted"/>
<keyword evidence="5" id="KW-1185">Reference proteome</keyword>
<reference evidence="4" key="2">
    <citation type="submission" date="2023-06" db="EMBL/GenBank/DDBJ databases">
        <authorList>
            <person name="Ma L."/>
            <person name="Liu K.-W."/>
            <person name="Li Z."/>
            <person name="Hsiao Y.-Y."/>
            <person name="Qi Y."/>
            <person name="Fu T."/>
            <person name="Tang G."/>
            <person name="Zhang D."/>
            <person name="Sun W.-H."/>
            <person name="Liu D.-K."/>
            <person name="Li Y."/>
            <person name="Chen G.-Z."/>
            <person name="Liu X.-D."/>
            <person name="Liao X.-Y."/>
            <person name="Jiang Y.-T."/>
            <person name="Yu X."/>
            <person name="Hao Y."/>
            <person name="Huang J."/>
            <person name="Zhao X.-W."/>
            <person name="Ke S."/>
            <person name="Chen Y.-Y."/>
            <person name="Wu W.-L."/>
            <person name="Hsu J.-L."/>
            <person name="Lin Y.-F."/>
            <person name="Huang M.-D."/>
            <person name="Li C.-Y."/>
            <person name="Huang L."/>
            <person name="Wang Z.-W."/>
            <person name="Zhao X."/>
            <person name="Zhong W.-Y."/>
            <person name="Peng D.-H."/>
            <person name="Ahmad S."/>
            <person name="Lan S."/>
            <person name="Zhang J.-S."/>
            <person name="Tsai W.-C."/>
            <person name="Van De Peer Y."/>
            <person name="Liu Z.-J."/>
        </authorList>
    </citation>
    <scope>NUCLEOTIDE SEQUENCE</scope>
    <source>
        <strain evidence="4">CP</strain>
        <tissue evidence="4">Leaves</tissue>
    </source>
</reference>
<keyword evidence="1" id="KW-0597">Phosphoprotein</keyword>
<evidence type="ECO:0000313" key="4">
    <source>
        <dbReference type="EMBL" id="KAK1282427.1"/>
    </source>
</evidence>
<dbReference type="GO" id="GO:0016301">
    <property type="term" value="F:kinase activity"/>
    <property type="evidence" value="ECO:0007669"/>
    <property type="project" value="UniProtKB-KW"/>
</dbReference>
<sequence>MGASISKKNKEPTITGAGDALSVEANSPTLKGFEGQGSDDYATKNKMLALVVDDNCVIRRIHKMLLTKLGVDSLDVENGKQAVDLFLAGGKFDIVLMDREMPVMDGIEATKTLRSMGVKTKIVGVSANSEKSDIKEFMDAGIDEFLPKPMDRTKLAAIIDNINESVV</sequence>
<gene>
    <name evidence="4" type="primary">AHK1</name>
    <name evidence="4" type="ORF">QJS10_CPB22g00682</name>
</gene>
<dbReference type="GO" id="GO:0000160">
    <property type="term" value="P:phosphorelay signal transduction system"/>
    <property type="evidence" value="ECO:0007669"/>
    <property type="project" value="InterPro"/>
</dbReference>
<feature type="domain" description="Response regulatory" evidence="3">
    <location>
        <begin position="48"/>
        <end position="163"/>
    </location>
</feature>
<dbReference type="InterPro" id="IPR001789">
    <property type="entry name" value="Sig_transdc_resp-reg_receiver"/>
</dbReference>
<dbReference type="InterPro" id="IPR052048">
    <property type="entry name" value="ST_Response_Regulator"/>
</dbReference>
<feature type="modified residue" description="4-aspartylphosphate" evidence="1">
    <location>
        <position position="98"/>
    </location>
</feature>
<evidence type="ECO:0000256" key="1">
    <source>
        <dbReference type="PROSITE-ProRule" id="PRU00169"/>
    </source>
</evidence>
<dbReference type="Pfam" id="PF00072">
    <property type="entry name" value="Response_reg"/>
    <property type="match status" value="1"/>
</dbReference>